<evidence type="ECO:0000256" key="11">
    <source>
        <dbReference type="SAM" id="MobiDB-lite"/>
    </source>
</evidence>
<dbReference type="Gene3D" id="2.60.40.3120">
    <property type="match status" value="1"/>
</dbReference>
<evidence type="ECO:0000313" key="15">
    <source>
        <dbReference type="Proteomes" id="UP000234681"/>
    </source>
</evidence>
<evidence type="ECO:0000259" key="13">
    <source>
        <dbReference type="Pfam" id="PF18027"/>
    </source>
</evidence>
<dbReference type="GO" id="GO:0005829">
    <property type="term" value="C:cytosol"/>
    <property type="evidence" value="ECO:0007669"/>
    <property type="project" value="UniProtKB-SubCell"/>
</dbReference>
<dbReference type="InterPro" id="IPR040626">
    <property type="entry name" value="Pepdidase_M14_N"/>
</dbReference>
<feature type="region of interest" description="Disordered" evidence="11">
    <location>
        <begin position="92"/>
        <end position="133"/>
    </location>
</feature>
<dbReference type="Pfam" id="PF18027">
    <property type="entry name" value="Pepdidase_M14_N"/>
    <property type="match status" value="1"/>
</dbReference>
<feature type="chain" id="PRO_5039934852" evidence="12">
    <location>
        <begin position="16"/>
        <end position="585"/>
    </location>
</feature>
<comment type="similarity">
    <text evidence="3">Belongs to the peptidase M14 family.</text>
</comment>
<feature type="compositionally biased region" description="Polar residues" evidence="11">
    <location>
        <begin position="226"/>
        <end position="237"/>
    </location>
</feature>
<dbReference type="GO" id="GO:0004181">
    <property type="term" value="F:metallocarboxypeptidase activity"/>
    <property type="evidence" value="ECO:0007669"/>
    <property type="project" value="UniProtKB-ARBA"/>
</dbReference>
<evidence type="ECO:0000256" key="3">
    <source>
        <dbReference type="ARBA" id="ARBA00005988"/>
    </source>
</evidence>
<keyword evidence="4" id="KW-0121">Carboxypeptidase</keyword>
<gene>
    <name evidence="14" type="ORF">rCG_24735</name>
</gene>
<evidence type="ECO:0000256" key="1">
    <source>
        <dbReference type="ARBA" id="ARBA00001947"/>
    </source>
</evidence>
<evidence type="ECO:0000256" key="5">
    <source>
        <dbReference type="ARBA" id="ARBA00022670"/>
    </source>
</evidence>
<evidence type="ECO:0000256" key="4">
    <source>
        <dbReference type="ARBA" id="ARBA00022645"/>
    </source>
</evidence>
<dbReference type="PANTHER" id="PTHR12756:SF5">
    <property type="entry name" value="CYTOSOLIC CARBOXYPEPTIDASE 4"/>
    <property type="match status" value="1"/>
</dbReference>
<dbReference type="AlphaFoldDB" id="A6JC20"/>
<evidence type="ECO:0000256" key="2">
    <source>
        <dbReference type="ARBA" id="ARBA00004514"/>
    </source>
</evidence>
<feature type="domain" description="Cytosolic carboxypeptidase N-terminal" evidence="13">
    <location>
        <begin position="387"/>
        <end position="476"/>
    </location>
</feature>
<feature type="signal peptide" evidence="12">
    <location>
        <begin position="1"/>
        <end position="15"/>
    </location>
</feature>
<feature type="compositionally biased region" description="Low complexity" evidence="11">
    <location>
        <begin position="214"/>
        <end position="225"/>
    </location>
</feature>
<evidence type="ECO:0000313" key="14">
    <source>
        <dbReference type="EMBL" id="EDM08547.1"/>
    </source>
</evidence>
<comment type="subcellular location">
    <subcellularLocation>
        <location evidence="2">Cytoplasm</location>
        <location evidence="2">Cytosol</location>
    </subcellularLocation>
</comment>
<dbReference type="Proteomes" id="UP000234681">
    <property type="component" value="Chromosome 1"/>
</dbReference>
<dbReference type="PANTHER" id="PTHR12756">
    <property type="entry name" value="CYTOSOLIC CARBOXYPEPTIDASE"/>
    <property type="match status" value="1"/>
</dbReference>
<keyword evidence="12" id="KW-0732">Signal</keyword>
<dbReference type="SUPFAM" id="SSF53187">
    <property type="entry name" value="Zn-dependent exopeptidases"/>
    <property type="match status" value="1"/>
</dbReference>
<keyword evidence="8" id="KW-0862">Zinc</keyword>
<evidence type="ECO:0000256" key="10">
    <source>
        <dbReference type="ARBA" id="ARBA00029302"/>
    </source>
</evidence>
<evidence type="ECO:0000256" key="12">
    <source>
        <dbReference type="SAM" id="SignalP"/>
    </source>
</evidence>
<dbReference type="GO" id="GO:0006508">
    <property type="term" value="P:proteolysis"/>
    <property type="evidence" value="ECO:0007669"/>
    <property type="project" value="UniProtKB-KW"/>
</dbReference>
<dbReference type="Pfam" id="PF25571">
    <property type="entry name" value="TPR_CCP1_N"/>
    <property type="match status" value="1"/>
</dbReference>
<accession>A6JC20</accession>
<dbReference type="FunFam" id="2.60.40.3120:FF:000001">
    <property type="entry name" value="cytosolic carboxypeptidase 1 isoform X1"/>
    <property type="match status" value="1"/>
</dbReference>
<name>A6JC20_RAT</name>
<evidence type="ECO:0000256" key="8">
    <source>
        <dbReference type="ARBA" id="ARBA00022833"/>
    </source>
</evidence>
<comment type="cofactor">
    <cofactor evidence="1">
        <name>Zn(2+)</name>
        <dbReference type="ChEBI" id="CHEBI:29105"/>
    </cofactor>
</comment>
<feature type="region of interest" description="Disordered" evidence="11">
    <location>
        <begin position="210"/>
        <end position="244"/>
    </location>
</feature>
<dbReference type="EMBL" id="CH473980">
    <property type="protein sequence ID" value="EDM08547.1"/>
    <property type="molecule type" value="Genomic_DNA"/>
</dbReference>
<keyword evidence="6" id="KW-0479">Metal-binding</keyword>
<protein>
    <submittedName>
        <fullName evidence="14">RCG24735</fullName>
    </submittedName>
</protein>
<dbReference type="GO" id="GO:0046872">
    <property type="term" value="F:metal ion binding"/>
    <property type="evidence" value="ECO:0007669"/>
    <property type="project" value="UniProtKB-KW"/>
</dbReference>
<keyword evidence="9" id="KW-0482">Metalloprotease</keyword>
<keyword evidence="7" id="KW-0378">Hydrolase</keyword>
<evidence type="ECO:0000256" key="9">
    <source>
        <dbReference type="ARBA" id="ARBA00023049"/>
    </source>
</evidence>
<organism evidence="14 15">
    <name type="scientific">Rattus norvegicus</name>
    <name type="common">Rat</name>
    <dbReference type="NCBI Taxonomy" id="10116"/>
    <lineage>
        <taxon>Eukaryota</taxon>
        <taxon>Metazoa</taxon>
        <taxon>Chordata</taxon>
        <taxon>Craniata</taxon>
        <taxon>Vertebrata</taxon>
        <taxon>Euteleostomi</taxon>
        <taxon>Mammalia</taxon>
        <taxon>Eutheria</taxon>
        <taxon>Euarchontoglires</taxon>
        <taxon>Glires</taxon>
        <taxon>Rodentia</taxon>
        <taxon>Myomorpha</taxon>
        <taxon>Muroidea</taxon>
        <taxon>Muridae</taxon>
        <taxon>Murinae</taxon>
        <taxon>Rattus</taxon>
    </lineage>
</organism>
<proteinExistence type="inferred from homology"/>
<sequence length="585" mass="66308">MIRHGLLLCLRHIVALRSGREAFLAAQGMETLFSIAQTCLENKNMELVISAVIQILRQCYPVSRLPLATASSAYTFPAPGSTSLELVRHLTEEDFDDDGDEEMDKDSDVEAGKEDDDLETDMSKLSSKPGLDLPEEELAQYDARCPELSCSFEELEPKCGDNLNFRDTLHANHHHIPSAASLRQHCCNREHRSWRQEGEDTVHTSILHMAKPGKSSVRSSSKQRSATNVNQSIQQNGLGIGSSGRGTLDIQTPLEQAAWDIEAISCPRITASFSNSTKPEESHEAAEKLLHKHPKHIPFHDPHLYMANVMRTRSAVGFKTMAFPDFWGHCPPPTAQPLLDRKLGVQRIKILEDVRRLLQPSDVINKVVFSLDEPWPLQGSISDCLRFHSKFESGNLRKAIQVREFEYDLLVNADVNSSQHQQWFYFKVSGMRAAVPYRFNIINCEKPNSQFNYGMQPTLYSVKEALLGRHAWIRTGSEICYYKNHYRQNAAAMDGASGKRYYTLTFAVTFPHNEDACYLAYHYPYTYSTLMTHLEILERSIDRREVYFRHDVLCQTLGGNPCPLVTITAFPESNSAEHLEQFLLA</sequence>
<evidence type="ECO:0000256" key="7">
    <source>
        <dbReference type="ARBA" id="ARBA00022801"/>
    </source>
</evidence>
<dbReference type="InterPro" id="IPR050821">
    <property type="entry name" value="Cytosolic_carboxypeptidase"/>
</dbReference>
<reference evidence="15" key="1">
    <citation type="submission" date="2005-09" db="EMBL/GenBank/DDBJ databases">
        <authorList>
            <person name="Mural R.J."/>
            <person name="Li P.W."/>
            <person name="Adams M.D."/>
            <person name="Amanatides P.G."/>
            <person name="Baden-Tillson H."/>
            <person name="Barnstead M."/>
            <person name="Chin S.H."/>
            <person name="Dew I."/>
            <person name="Evans C.A."/>
            <person name="Ferriera S."/>
            <person name="Flanigan M."/>
            <person name="Fosler C."/>
            <person name="Glodek A."/>
            <person name="Gu Z."/>
            <person name="Holt R.A."/>
            <person name="Jennings D."/>
            <person name="Kraft C.L."/>
            <person name="Lu F."/>
            <person name="Nguyen T."/>
            <person name="Nusskern D.R."/>
            <person name="Pfannkoch C.M."/>
            <person name="Sitter C."/>
            <person name="Sutton G.G."/>
            <person name="Venter J.C."/>
            <person name="Wang Z."/>
            <person name="Woodage T."/>
            <person name="Zheng X.H."/>
            <person name="Zhong F."/>
        </authorList>
    </citation>
    <scope>NUCLEOTIDE SEQUENCE [LARGE SCALE GENOMIC DNA]</scope>
    <source>
        <strain>BN</strain>
        <strain evidence="15">Sprague-Dawley</strain>
    </source>
</reference>
<keyword evidence="5" id="KW-0645">Protease</keyword>
<feature type="compositionally biased region" description="Acidic residues" evidence="11">
    <location>
        <begin position="93"/>
        <end position="105"/>
    </location>
</feature>
<evidence type="ECO:0000256" key="6">
    <source>
        <dbReference type="ARBA" id="ARBA00022723"/>
    </source>
</evidence>
<comment type="catalytic activity">
    <reaction evidence="10">
        <text>(L-glutamyl)(n+1)-gamma-L-glutamyl-L-glutamyl-[protein] + H2O = (L-glutamyl)(n)-gamma-L-glutamyl-L-glutamyl-[protein] + L-glutamate</text>
        <dbReference type="Rhea" id="RHEA:60004"/>
        <dbReference type="Rhea" id="RHEA-COMP:15519"/>
        <dbReference type="Rhea" id="RHEA-COMP:15675"/>
        <dbReference type="ChEBI" id="CHEBI:15377"/>
        <dbReference type="ChEBI" id="CHEBI:29985"/>
        <dbReference type="ChEBI" id="CHEBI:143623"/>
    </reaction>
    <physiologicalReaction direction="left-to-right" evidence="10">
        <dbReference type="Rhea" id="RHEA:60005"/>
    </physiologicalReaction>
</comment>